<name>A0ABT7VWF1_9GAMM</name>
<dbReference type="InterPro" id="IPR008490">
    <property type="entry name" value="Transposase_InsH_N"/>
</dbReference>
<feature type="domain" description="Transposase InsH N-terminal" evidence="1">
    <location>
        <begin position="4"/>
        <end position="62"/>
    </location>
</feature>
<organism evidence="2 3">
    <name type="scientific">Candidatus Marithioploca araucensis</name>
    <dbReference type="NCBI Taxonomy" id="70273"/>
    <lineage>
        <taxon>Bacteria</taxon>
        <taxon>Pseudomonadati</taxon>
        <taxon>Pseudomonadota</taxon>
        <taxon>Gammaproteobacteria</taxon>
        <taxon>Thiotrichales</taxon>
        <taxon>Thiotrichaceae</taxon>
        <taxon>Candidatus Marithioploca</taxon>
    </lineage>
</organism>
<reference evidence="2" key="1">
    <citation type="submission" date="2023-06" db="EMBL/GenBank/DDBJ databases">
        <title>Uncultivated large filamentous bacteria from sulfidic sediments reveal new species and different genomic features in energy metabolism and defense.</title>
        <authorList>
            <person name="Fonseca A."/>
        </authorList>
    </citation>
    <scope>NUCLEOTIDE SEQUENCE</scope>
    <source>
        <strain evidence="2">HSG4</strain>
    </source>
</reference>
<gene>
    <name evidence="2" type="ORF">QUF54_11060</name>
</gene>
<evidence type="ECO:0000259" key="1">
    <source>
        <dbReference type="Pfam" id="PF05598"/>
    </source>
</evidence>
<keyword evidence="3" id="KW-1185">Reference proteome</keyword>
<evidence type="ECO:0000313" key="3">
    <source>
        <dbReference type="Proteomes" id="UP001171945"/>
    </source>
</evidence>
<dbReference type="Pfam" id="PF05598">
    <property type="entry name" value="DUF772"/>
    <property type="match status" value="1"/>
</dbReference>
<evidence type="ECO:0000313" key="2">
    <source>
        <dbReference type="EMBL" id="MDM8563881.1"/>
    </source>
</evidence>
<accession>A0ABT7VWF1</accession>
<sequence>MPRRPVCDRVAIARAFITKAIYDMATTRILLDRLKCEPALRRICGWEKINEIPGESTFSRAFAEFSESQLPEKVHEALIKKTIKNKDK</sequence>
<protein>
    <submittedName>
        <fullName evidence="2">Transposase</fullName>
    </submittedName>
</protein>
<dbReference type="Proteomes" id="UP001171945">
    <property type="component" value="Unassembled WGS sequence"/>
</dbReference>
<comment type="caution">
    <text evidence="2">The sequence shown here is derived from an EMBL/GenBank/DDBJ whole genome shotgun (WGS) entry which is preliminary data.</text>
</comment>
<proteinExistence type="predicted"/>
<dbReference type="EMBL" id="JAUCGM010000938">
    <property type="protein sequence ID" value="MDM8563881.1"/>
    <property type="molecule type" value="Genomic_DNA"/>
</dbReference>